<keyword evidence="3" id="KW-0813">Transport</keyword>
<evidence type="ECO:0000256" key="5">
    <source>
        <dbReference type="SAM" id="MobiDB-lite"/>
    </source>
</evidence>
<dbReference type="InterPro" id="IPR013598">
    <property type="entry name" value="Exportin-1/Importin-b-like"/>
</dbReference>
<accession>D7FSA2</accession>
<dbReference type="OrthoDB" id="435593at2759"/>
<dbReference type="PANTHER" id="PTHR12363">
    <property type="entry name" value="TRANSPORTIN 3 AND IMPORTIN 13"/>
    <property type="match status" value="1"/>
</dbReference>
<dbReference type="InterPro" id="IPR051345">
    <property type="entry name" value="Importin_beta-like_NTR"/>
</dbReference>
<feature type="region of interest" description="Disordered" evidence="5">
    <location>
        <begin position="879"/>
        <end position="917"/>
    </location>
</feature>
<dbReference type="GO" id="GO:0006606">
    <property type="term" value="P:protein import into nucleus"/>
    <property type="evidence" value="ECO:0007669"/>
    <property type="project" value="TreeGrafter"/>
</dbReference>
<comment type="subcellular location">
    <subcellularLocation>
        <location evidence="1">Nucleus</location>
    </subcellularLocation>
</comment>
<dbReference type="InterPro" id="IPR016024">
    <property type="entry name" value="ARM-type_fold"/>
</dbReference>
<keyword evidence="8" id="KW-1185">Reference proteome</keyword>
<evidence type="ECO:0000256" key="1">
    <source>
        <dbReference type="ARBA" id="ARBA00004123"/>
    </source>
</evidence>
<protein>
    <recommendedName>
        <fullName evidence="6">Exportin-1/Importin-beta-like domain-containing protein</fullName>
    </recommendedName>
</protein>
<organism evidence="7 8">
    <name type="scientific">Ectocarpus siliculosus</name>
    <name type="common">Brown alga</name>
    <name type="synonym">Conferva siliculosa</name>
    <dbReference type="NCBI Taxonomy" id="2880"/>
    <lineage>
        <taxon>Eukaryota</taxon>
        <taxon>Sar</taxon>
        <taxon>Stramenopiles</taxon>
        <taxon>Ochrophyta</taxon>
        <taxon>PX clade</taxon>
        <taxon>Phaeophyceae</taxon>
        <taxon>Ectocarpales</taxon>
        <taxon>Ectocarpaceae</taxon>
        <taxon>Ectocarpus</taxon>
    </lineage>
</organism>
<dbReference type="Gene3D" id="1.25.10.10">
    <property type="entry name" value="Leucine-rich Repeat Variant"/>
    <property type="match status" value="2"/>
</dbReference>
<evidence type="ECO:0000256" key="3">
    <source>
        <dbReference type="ARBA" id="ARBA00022448"/>
    </source>
</evidence>
<feature type="region of interest" description="Disordered" evidence="5">
    <location>
        <begin position="447"/>
        <end position="560"/>
    </location>
</feature>
<evidence type="ECO:0000313" key="7">
    <source>
        <dbReference type="EMBL" id="CBJ31043.1"/>
    </source>
</evidence>
<reference evidence="7 8" key="1">
    <citation type="journal article" date="2010" name="Nature">
        <title>The Ectocarpus genome and the independent evolution of multicellularity in brown algae.</title>
        <authorList>
            <person name="Cock J.M."/>
            <person name="Sterck L."/>
            <person name="Rouze P."/>
            <person name="Scornet D."/>
            <person name="Allen A.E."/>
            <person name="Amoutzias G."/>
            <person name="Anthouard V."/>
            <person name="Artiguenave F."/>
            <person name="Aury J.M."/>
            <person name="Badger J.H."/>
            <person name="Beszteri B."/>
            <person name="Billiau K."/>
            <person name="Bonnet E."/>
            <person name="Bothwell J.H."/>
            <person name="Bowler C."/>
            <person name="Boyen C."/>
            <person name="Brownlee C."/>
            <person name="Carrano C.J."/>
            <person name="Charrier B."/>
            <person name="Cho G.Y."/>
            <person name="Coelho S.M."/>
            <person name="Collen J."/>
            <person name="Corre E."/>
            <person name="Da Silva C."/>
            <person name="Delage L."/>
            <person name="Delaroque N."/>
            <person name="Dittami S.M."/>
            <person name="Doulbeau S."/>
            <person name="Elias M."/>
            <person name="Farnham G."/>
            <person name="Gachon C.M."/>
            <person name="Gschloessl B."/>
            <person name="Heesch S."/>
            <person name="Jabbari K."/>
            <person name="Jubin C."/>
            <person name="Kawai H."/>
            <person name="Kimura K."/>
            <person name="Kloareg B."/>
            <person name="Kupper F.C."/>
            <person name="Lang D."/>
            <person name="Le Bail A."/>
            <person name="Leblanc C."/>
            <person name="Lerouge P."/>
            <person name="Lohr M."/>
            <person name="Lopez P.J."/>
            <person name="Martens C."/>
            <person name="Maumus F."/>
            <person name="Michel G."/>
            <person name="Miranda-Saavedra D."/>
            <person name="Morales J."/>
            <person name="Moreau H."/>
            <person name="Motomura T."/>
            <person name="Nagasato C."/>
            <person name="Napoli C.A."/>
            <person name="Nelson D.R."/>
            <person name="Nyvall-Collen P."/>
            <person name="Peters A.F."/>
            <person name="Pommier C."/>
            <person name="Potin P."/>
            <person name="Poulain J."/>
            <person name="Quesneville H."/>
            <person name="Read B."/>
            <person name="Rensing S.A."/>
            <person name="Ritter A."/>
            <person name="Rousvoal S."/>
            <person name="Samanta M."/>
            <person name="Samson G."/>
            <person name="Schroeder D.C."/>
            <person name="Segurens B."/>
            <person name="Strittmatter M."/>
            <person name="Tonon T."/>
            <person name="Tregear J.W."/>
            <person name="Valentin K."/>
            <person name="von Dassow P."/>
            <person name="Yamagishi T."/>
            <person name="Van de Peer Y."/>
            <person name="Wincker P."/>
        </authorList>
    </citation>
    <scope>NUCLEOTIDE SEQUENCE [LARGE SCALE GENOMIC DNA]</scope>
    <source>
        <strain evidence="8">Ec32 / CCAP1310/4</strain>
    </source>
</reference>
<evidence type="ECO:0000256" key="2">
    <source>
        <dbReference type="ARBA" id="ARBA00007991"/>
    </source>
</evidence>
<evidence type="ECO:0000313" key="8">
    <source>
        <dbReference type="Proteomes" id="UP000002630"/>
    </source>
</evidence>
<feature type="compositionally biased region" description="Polar residues" evidence="5">
    <location>
        <begin position="584"/>
        <end position="596"/>
    </location>
</feature>
<proteinExistence type="inferred from homology"/>
<feature type="compositionally biased region" description="Gly residues" evidence="5">
    <location>
        <begin position="604"/>
        <end position="620"/>
    </location>
</feature>
<evidence type="ECO:0000259" key="6">
    <source>
        <dbReference type="Pfam" id="PF08389"/>
    </source>
</evidence>
<dbReference type="EMBL" id="FN648408">
    <property type="protein sequence ID" value="CBJ31043.1"/>
    <property type="molecule type" value="Genomic_DNA"/>
</dbReference>
<comment type="similarity">
    <text evidence="2">Belongs to the importin beta family.</text>
</comment>
<dbReference type="STRING" id="2880.D7FSA2"/>
<dbReference type="Proteomes" id="UP000002630">
    <property type="component" value="Linkage Group LG03"/>
</dbReference>
<feature type="domain" description="Exportin-1/Importin-beta-like" evidence="6">
    <location>
        <begin position="125"/>
        <end position="280"/>
    </location>
</feature>
<dbReference type="GO" id="GO:0005737">
    <property type="term" value="C:cytoplasm"/>
    <property type="evidence" value="ECO:0007669"/>
    <property type="project" value="TreeGrafter"/>
</dbReference>
<sequence>MAHHAGMAGAPTPEAIDRDVRTLKEAVRVVLGGYGGTPSGDPKERLRATEWLHSFQRRDDAWSACVAVLGAPRGVADNQVGLNEQIFASQALLYKCRRRRAAISGDDVGCLLQLALQFTGRGLRAVLVQLCLGVCACAVRHSGWDSSKVVPDMVMYCQKASEDAGHGDPGPRVLMLELLTVLPDEATARAGISAPPERRREFLWTLRQGGEAGRLALGVLSQLMEPGGLPAEGAVGATLRCALAWMQLEAVERADMLASPVMTLAVEALESPEACDDACELVTVSLEAFTEPEAAEEMLPRVLTRAQALANAPSEEVCRCLAMVFASAACAYLPGILKPELGGHWSSLLQIMVGMLEHPSLEIASLALEFWGMLGELLTETAAGGRGPRSPPLEESVRHACRVSMLRARYPSDESGGLGGMDEDSRDELEDFRDQVQDLLQTLIMPAPPWEQNQQRSSSKGGGAAGTPSPPRPGFHARGSGVGGISSGRGWERAGGVNGIGGAMSPDNGAGMYPGRRSSPSLSTAAATAAVTPDGSRRSNSDGGGSASSRRRSLGEDGAGMEMVLSPVQSGLLEWLEGLAASSTREALQEQQQRRYSGTSSNGTTGGGLDGSISSGGSGGADPSATAQAGGGEGGGALLDGAAGGGGGGGDWSGVEVALRMLSAVTKAINLRDFCSPSPSSPAPALLGGAGTNGDAATAAAAAFRVYVPADGGVVGDGGRGTGATEALVEMLPSLPPGRRELQRSAAVLVGGLAAWLARRPRSLEPALQSVLGVLGLEEEGGGQAFMRDKGEDHVGAVALSKLVSAAGPSLAAVPSLPTHLLQRYLGLSAQLQSHRLLRPRPVAEGRRPPPGPPAPAAQPLPSEQLTVAGPAACRGTGSASFPWQAAGDDRPLSLEQQRGSAEAGGGGKAADAAAAARPPPLHAGSLRLFLGSICRMLGEAPRAGAVLEQQRGGGSGTGSTLEVEEVLRALVEGELRCLGSVLDRRRELGGGFG</sequence>
<feature type="region of interest" description="Disordered" evidence="5">
    <location>
        <begin position="584"/>
        <end position="633"/>
    </location>
</feature>
<dbReference type="Pfam" id="PF08389">
    <property type="entry name" value="Xpo1"/>
    <property type="match status" value="1"/>
</dbReference>
<gene>
    <name evidence="7" type="ORF">Esi_0229_0049</name>
</gene>
<dbReference type="SUPFAM" id="SSF48371">
    <property type="entry name" value="ARM repeat"/>
    <property type="match status" value="1"/>
</dbReference>
<feature type="region of interest" description="Disordered" evidence="5">
    <location>
        <begin position="842"/>
        <end position="862"/>
    </location>
</feature>
<evidence type="ECO:0000256" key="4">
    <source>
        <dbReference type="ARBA" id="ARBA00023242"/>
    </source>
</evidence>
<keyword evidence="4" id="KW-0539">Nucleus</keyword>
<name>D7FSA2_ECTSI</name>
<dbReference type="AlphaFoldDB" id="D7FSA2"/>
<dbReference type="PANTHER" id="PTHR12363:SF33">
    <property type="entry name" value="IMPORTIN-13"/>
    <property type="match status" value="1"/>
</dbReference>
<dbReference type="eggNOG" id="KOG2081">
    <property type="taxonomic scope" value="Eukaryota"/>
</dbReference>
<dbReference type="InParanoid" id="D7FSA2"/>
<feature type="compositionally biased region" description="Pro residues" evidence="5">
    <location>
        <begin position="849"/>
        <end position="859"/>
    </location>
</feature>
<dbReference type="InterPro" id="IPR011989">
    <property type="entry name" value="ARM-like"/>
</dbReference>
<dbReference type="GO" id="GO:0005634">
    <property type="term" value="C:nucleus"/>
    <property type="evidence" value="ECO:0007669"/>
    <property type="project" value="UniProtKB-SubCell"/>
</dbReference>
<dbReference type="EMBL" id="FN649728">
    <property type="protein sequence ID" value="CBJ31043.1"/>
    <property type="molecule type" value="Genomic_DNA"/>
</dbReference>